<feature type="compositionally biased region" description="Gly residues" evidence="1">
    <location>
        <begin position="466"/>
        <end position="481"/>
    </location>
</feature>
<sequence length="707" mass="73116">MSYKIIYGDRTFTAKDIKEGHCFIGNSIAGDELTIDTLDVTVKSFDTQFFPLTDSDGYLLCDSNGHFLVARPRLDDLTQYVYGEPVYYYHDDVLIGKFFLSSVMRVGLIHYKLSCISGVGLLDNTQHYGGMYTGQALSDVVADIISGTVEYSIDEAYQSIPVYNWLPIGTRRENLHQLLFVTGLALKKDANGIIRITALTDGNPTEIGESRLFSGGSIDYNAPSTAVSVAEHTYIAFASDETVTLFSGEAAAEDIITPNGAKVSGVLVPFDNPIHDLQIDNGEILESGVNYAVLAQSSDCLLTGQKYTHIVREILRGEAGASKDNTATVTDATLVNLANSENVAERVLAYYSKARTVSNDLVVGTERPGDPISMDDPFGDPMTGIIKSMDINISNLLRAQTEFVEGYTPTGIGNYYEHLLIITEDGTVTIPAEAKGRVRLVLISGGQGGASGEKGADGTNDSQSDGNGGKPGAGGKAGKGGSGGRIYIATIPVTPGQTFAVKIGRGGVYGFYSEDGSEEGSFGGDTTFGEYSTANGRASEAGFVEMFSGVVYGLPGDDGVDGGNGSGEDGEGENVVYNGVTYTPGAQGETARYESSRMTVVGIGGYGGGAAAGHNGKDGDSGSATYNGGDGYGTGGDGGAGADADAPATTQHRGRGGTGGNGGGGGGAAGGASNNNVTTNKWDGENGIGGAGSHGGTGGLGIAFLYY</sequence>
<dbReference type="GeneID" id="93229130"/>
<feature type="region of interest" description="Disordered" evidence="1">
    <location>
        <begin position="447"/>
        <end position="481"/>
    </location>
</feature>
<feature type="compositionally biased region" description="Low complexity" evidence="1">
    <location>
        <begin position="671"/>
        <end position="680"/>
    </location>
</feature>
<evidence type="ECO:0000313" key="2">
    <source>
        <dbReference type="EMBL" id="PVY47071.1"/>
    </source>
</evidence>
<comment type="caution">
    <text evidence="2">The sequence shown here is derived from an EMBL/GenBank/DDBJ whole genome shotgun (WGS) entry which is preliminary data.</text>
</comment>
<accession>A0A2U1BEM2</accession>
<gene>
    <name evidence="2" type="ORF">C7373_11174</name>
</gene>
<reference evidence="2 3" key="1">
    <citation type="submission" date="2018-04" db="EMBL/GenBank/DDBJ databases">
        <title>Genomic Encyclopedia of Type Strains, Phase IV (KMG-IV): sequencing the most valuable type-strain genomes for metagenomic binning, comparative biology and taxonomic classification.</title>
        <authorList>
            <person name="Goeker M."/>
        </authorList>
    </citation>
    <scope>NUCLEOTIDE SEQUENCE [LARGE SCALE GENOMIC DNA]</scope>
    <source>
        <strain evidence="2 3">DSM 26588</strain>
    </source>
</reference>
<feature type="compositionally biased region" description="Gly residues" evidence="1">
    <location>
        <begin position="656"/>
        <end position="670"/>
    </location>
</feature>
<evidence type="ECO:0000256" key="1">
    <source>
        <dbReference type="SAM" id="MobiDB-lite"/>
    </source>
</evidence>
<dbReference type="AlphaFoldDB" id="A0A2U1BEM2"/>
<dbReference type="OrthoDB" id="2086057at2"/>
<name>A0A2U1BEM2_9FIRM</name>
<feature type="region of interest" description="Disordered" evidence="1">
    <location>
        <begin position="637"/>
        <end position="681"/>
    </location>
</feature>
<protein>
    <submittedName>
        <fullName evidence="2">Uncharacterized protein</fullName>
    </submittedName>
</protein>
<dbReference type="RefSeq" id="WP_116722502.1">
    <property type="nucleotide sequence ID" value="NZ_CP011524.1"/>
</dbReference>
<evidence type="ECO:0000313" key="3">
    <source>
        <dbReference type="Proteomes" id="UP000245778"/>
    </source>
</evidence>
<organism evidence="2 3">
    <name type="scientific">Intestinimonas butyriciproducens</name>
    <dbReference type="NCBI Taxonomy" id="1297617"/>
    <lineage>
        <taxon>Bacteria</taxon>
        <taxon>Bacillati</taxon>
        <taxon>Bacillota</taxon>
        <taxon>Clostridia</taxon>
        <taxon>Eubacteriales</taxon>
        <taxon>Intestinimonas</taxon>
    </lineage>
</organism>
<dbReference type="Proteomes" id="UP000245778">
    <property type="component" value="Unassembled WGS sequence"/>
</dbReference>
<dbReference type="EMBL" id="QEKK01000011">
    <property type="protein sequence ID" value="PVY47071.1"/>
    <property type="molecule type" value="Genomic_DNA"/>
</dbReference>
<proteinExistence type="predicted"/>